<comment type="caution">
    <text evidence="2">The sequence shown here is derived from an EMBL/GenBank/DDBJ whole genome shotgun (WGS) entry which is preliminary data.</text>
</comment>
<evidence type="ECO:0000313" key="3">
    <source>
        <dbReference type="Proteomes" id="UP000615687"/>
    </source>
</evidence>
<name>A0ABR9CC70_9HYPH</name>
<gene>
    <name evidence="2" type="ORF">IG617_14415</name>
</gene>
<dbReference type="EMBL" id="JACYXJ010000005">
    <property type="protein sequence ID" value="MBD8877488.1"/>
    <property type="molecule type" value="Genomic_DNA"/>
</dbReference>
<dbReference type="InterPro" id="IPR011250">
    <property type="entry name" value="OMP/PagP_B-barrel"/>
</dbReference>
<organism evidence="2 3">
    <name type="scientific">Roseibium polysiphoniae</name>
    <dbReference type="NCBI Taxonomy" id="2571221"/>
    <lineage>
        <taxon>Bacteria</taxon>
        <taxon>Pseudomonadati</taxon>
        <taxon>Pseudomonadota</taxon>
        <taxon>Alphaproteobacteria</taxon>
        <taxon>Hyphomicrobiales</taxon>
        <taxon>Stappiaceae</taxon>
        <taxon>Roseibium</taxon>
    </lineage>
</organism>
<keyword evidence="1" id="KW-0732">Signal</keyword>
<keyword evidence="3" id="KW-1185">Reference proteome</keyword>
<dbReference type="SUPFAM" id="SSF56925">
    <property type="entry name" value="OMPA-like"/>
    <property type="match status" value="1"/>
</dbReference>
<evidence type="ECO:0008006" key="4">
    <source>
        <dbReference type="Google" id="ProtNLM"/>
    </source>
</evidence>
<dbReference type="RefSeq" id="WP_192109948.1">
    <property type="nucleotide sequence ID" value="NZ_JACYXJ010000005.1"/>
</dbReference>
<feature type="signal peptide" evidence="1">
    <location>
        <begin position="1"/>
        <end position="24"/>
    </location>
</feature>
<proteinExistence type="predicted"/>
<dbReference type="Gene3D" id="2.40.160.20">
    <property type="match status" value="1"/>
</dbReference>
<feature type="chain" id="PRO_5046619564" description="Outer membrane protein beta-barrel domain-containing protein" evidence="1">
    <location>
        <begin position="25"/>
        <end position="273"/>
    </location>
</feature>
<protein>
    <recommendedName>
        <fullName evidence="4">Outer membrane protein beta-barrel domain-containing protein</fullName>
    </recommendedName>
</protein>
<evidence type="ECO:0000256" key="1">
    <source>
        <dbReference type="SAM" id="SignalP"/>
    </source>
</evidence>
<sequence length="273" mass="29473">MTTLGTGLSLTAFALGLVAATAEAAELPTDLGDDTSDYVDQRIDRAWEFTVAPYFVGANIAGTAQVGRLPSTDVDVSTGDIIENLHFGGMIHAEALFQQRFGATLDIAYMKLGSSTDLLRTGGRARVGAKQLIVETFLSYRLHNSETSYVDVFAGGRYWDVTLDLNVTGSIAGSFTTARGDNWWDPVIGLRGFHRFGEKWSINARADIGGFGAGSDFSWNVQGGAGYHINETWSAHLNYKVLSVDYDNGKSGNSSFEYDTITHGPLLGVMAKF</sequence>
<evidence type="ECO:0000313" key="2">
    <source>
        <dbReference type="EMBL" id="MBD8877488.1"/>
    </source>
</evidence>
<accession>A0ABR9CC70</accession>
<dbReference type="Proteomes" id="UP000615687">
    <property type="component" value="Unassembled WGS sequence"/>
</dbReference>
<reference evidence="2 3" key="1">
    <citation type="submission" date="2020-09" db="EMBL/GenBank/DDBJ databases">
        <title>The genome sequence of type strain Labrenzia polysiphoniae KACC 19711.</title>
        <authorList>
            <person name="Liu Y."/>
        </authorList>
    </citation>
    <scope>NUCLEOTIDE SEQUENCE [LARGE SCALE GENOMIC DNA]</scope>
    <source>
        <strain evidence="2 3">KACC 19711</strain>
    </source>
</reference>